<name>A0A1Y1BPD3_9BURK</name>
<evidence type="ECO:0000313" key="2">
    <source>
        <dbReference type="EMBL" id="BAX60148.1"/>
    </source>
</evidence>
<feature type="region of interest" description="Disordered" evidence="1">
    <location>
        <begin position="1"/>
        <end position="32"/>
    </location>
</feature>
<evidence type="ECO:0000313" key="3">
    <source>
        <dbReference type="Proteomes" id="UP000218432"/>
    </source>
</evidence>
<dbReference type="AlphaFoldDB" id="A0A1Y1BPD3"/>
<organism evidence="2 3">
    <name type="scientific">Burkholderia stabilis</name>
    <dbReference type="NCBI Taxonomy" id="95485"/>
    <lineage>
        <taxon>Bacteria</taxon>
        <taxon>Pseudomonadati</taxon>
        <taxon>Pseudomonadota</taxon>
        <taxon>Betaproteobacteria</taxon>
        <taxon>Burkholderiales</taxon>
        <taxon>Burkholderiaceae</taxon>
        <taxon>Burkholderia</taxon>
        <taxon>Burkholderia cepacia complex</taxon>
    </lineage>
</organism>
<dbReference type="EMBL" id="AP018111">
    <property type="protein sequence ID" value="BAX60148.1"/>
    <property type="molecule type" value="Genomic_DNA"/>
</dbReference>
<feature type="compositionally biased region" description="Gly residues" evidence="1">
    <location>
        <begin position="1"/>
        <end position="11"/>
    </location>
</feature>
<dbReference type="Proteomes" id="UP000218432">
    <property type="component" value="Chromosome 1"/>
</dbReference>
<evidence type="ECO:0000256" key="1">
    <source>
        <dbReference type="SAM" id="MobiDB-lite"/>
    </source>
</evidence>
<sequence>MYSENRGGGDPAGTARDSTSQAIAPGLFQAHV</sequence>
<accession>A0A1Y1BPD3</accession>
<protein>
    <submittedName>
        <fullName evidence="2">Uncharacterized protein</fullName>
    </submittedName>
</protein>
<gene>
    <name evidence="2" type="ORF">BSFP_030010</name>
</gene>
<proteinExistence type="predicted"/>
<reference evidence="2 3" key="1">
    <citation type="journal article" date="2017" name="Genome Announc.">
        <title>Complete Genome Sequence of Burkholderia stabilis FERMP-21014.</title>
        <authorList>
            <person name="Konishi K."/>
            <person name="Kumagai T."/>
            <person name="Sakasegawa S."/>
            <person name="Tamura T."/>
        </authorList>
    </citation>
    <scope>NUCLEOTIDE SEQUENCE [LARGE SCALE GENOMIC DNA]</scope>
    <source>
        <strain evidence="2 3">FERMP-21014</strain>
    </source>
</reference>